<dbReference type="EMBL" id="JAPQKH010000006">
    <property type="protein sequence ID" value="KAJ5094732.1"/>
    <property type="molecule type" value="Genomic_DNA"/>
</dbReference>
<keyword evidence="2" id="KW-1185">Reference proteome</keyword>
<evidence type="ECO:0000313" key="2">
    <source>
        <dbReference type="Proteomes" id="UP001149165"/>
    </source>
</evidence>
<comment type="caution">
    <text evidence="1">The sequence shown here is derived from an EMBL/GenBank/DDBJ whole genome shotgun (WGS) entry which is preliminary data.</text>
</comment>
<sequence length="120" mass="13529">MSQMSSMWGQPTERFYHYGGLPTAFKLGPNCFQSYYSLSGQSAEKTAPEALRIPVPTLPVPFCVSGIVLPLEHAQPLVELVTRTEPAPVCGCRSNDIEQAPEYYRRYSEQFEHKIAIRFS</sequence>
<accession>A0A9W9F733</accession>
<dbReference type="Proteomes" id="UP001149165">
    <property type="component" value="Unassembled WGS sequence"/>
</dbReference>
<name>A0A9W9F733_9EURO</name>
<protein>
    <submittedName>
        <fullName evidence="1">Alcohol dehydrogenase</fullName>
    </submittedName>
</protein>
<proteinExistence type="predicted"/>
<reference evidence="1" key="1">
    <citation type="submission" date="2022-11" db="EMBL/GenBank/DDBJ databases">
        <authorList>
            <person name="Petersen C."/>
        </authorList>
    </citation>
    <scope>NUCLEOTIDE SEQUENCE</scope>
    <source>
        <strain evidence="1">IBT 30069</strain>
    </source>
</reference>
<dbReference type="AlphaFoldDB" id="A0A9W9F733"/>
<evidence type="ECO:0000313" key="1">
    <source>
        <dbReference type="EMBL" id="KAJ5094732.1"/>
    </source>
</evidence>
<reference evidence="1" key="2">
    <citation type="journal article" date="2023" name="IMA Fungus">
        <title>Comparative genomic study of the Penicillium genus elucidates a diverse pangenome and 15 lateral gene transfer events.</title>
        <authorList>
            <person name="Petersen C."/>
            <person name="Sorensen T."/>
            <person name="Nielsen M.R."/>
            <person name="Sondergaard T.E."/>
            <person name="Sorensen J.L."/>
            <person name="Fitzpatrick D.A."/>
            <person name="Frisvad J.C."/>
            <person name="Nielsen K.L."/>
        </authorList>
    </citation>
    <scope>NUCLEOTIDE SEQUENCE</scope>
    <source>
        <strain evidence="1">IBT 30069</strain>
    </source>
</reference>
<organism evidence="1 2">
    <name type="scientific">Penicillium angulare</name>
    <dbReference type="NCBI Taxonomy" id="116970"/>
    <lineage>
        <taxon>Eukaryota</taxon>
        <taxon>Fungi</taxon>
        <taxon>Dikarya</taxon>
        <taxon>Ascomycota</taxon>
        <taxon>Pezizomycotina</taxon>
        <taxon>Eurotiomycetes</taxon>
        <taxon>Eurotiomycetidae</taxon>
        <taxon>Eurotiales</taxon>
        <taxon>Aspergillaceae</taxon>
        <taxon>Penicillium</taxon>
    </lineage>
</organism>
<gene>
    <name evidence="1" type="ORF">N7456_010593</name>
</gene>